<dbReference type="InterPro" id="IPR007749">
    <property type="entry name" value="DUF677"/>
</dbReference>
<keyword evidence="5" id="KW-0472">Membrane</keyword>
<keyword evidence="7" id="KW-1185">Reference proteome</keyword>
<evidence type="ECO:0000256" key="5">
    <source>
        <dbReference type="ARBA" id="ARBA00023136"/>
    </source>
</evidence>
<reference evidence="6" key="1">
    <citation type="journal article" date="2017" name="Nature">
        <title>The sunflower genome provides insights into oil metabolism, flowering and Asterid evolution.</title>
        <authorList>
            <person name="Badouin H."/>
            <person name="Gouzy J."/>
            <person name="Grassa C.J."/>
            <person name="Murat F."/>
            <person name="Staton S.E."/>
            <person name="Cottret L."/>
            <person name="Lelandais-Briere C."/>
            <person name="Owens G.L."/>
            <person name="Carrere S."/>
            <person name="Mayjonade B."/>
            <person name="Legrand L."/>
            <person name="Gill N."/>
            <person name="Kane N.C."/>
            <person name="Bowers J.E."/>
            <person name="Hubner S."/>
            <person name="Bellec A."/>
            <person name="Berard A."/>
            <person name="Berges H."/>
            <person name="Blanchet N."/>
            <person name="Boniface M.C."/>
            <person name="Brunel D."/>
            <person name="Catrice O."/>
            <person name="Chaidir N."/>
            <person name="Claudel C."/>
            <person name="Donnadieu C."/>
            <person name="Faraut T."/>
            <person name="Fievet G."/>
            <person name="Helmstetter N."/>
            <person name="King M."/>
            <person name="Knapp S.J."/>
            <person name="Lai Z."/>
            <person name="Le Paslier M.C."/>
            <person name="Lippi Y."/>
            <person name="Lorenzon L."/>
            <person name="Mandel J.R."/>
            <person name="Marage G."/>
            <person name="Marchand G."/>
            <person name="Marquand E."/>
            <person name="Bret-Mestries E."/>
            <person name="Morien E."/>
            <person name="Nambeesan S."/>
            <person name="Nguyen T."/>
            <person name="Pegot-Espagnet P."/>
            <person name="Pouilly N."/>
            <person name="Raftis F."/>
            <person name="Sallet E."/>
            <person name="Schiex T."/>
            <person name="Thomas J."/>
            <person name="Vandecasteele C."/>
            <person name="Vares D."/>
            <person name="Vear F."/>
            <person name="Vautrin S."/>
            <person name="Crespi M."/>
            <person name="Mangin B."/>
            <person name="Burke J.M."/>
            <person name="Salse J."/>
            <person name="Munos S."/>
            <person name="Vincourt P."/>
            <person name="Rieseberg L.H."/>
            <person name="Langlade N.B."/>
        </authorList>
    </citation>
    <scope>NUCLEOTIDE SEQUENCE</scope>
    <source>
        <tissue evidence="6">Leaves</tissue>
    </source>
</reference>
<keyword evidence="4" id="KW-1133">Transmembrane helix</keyword>
<reference evidence="6" key="2">
    <citation type="submission" date="2020-06" db="EMBL/GenBank/DDBJ databases">
        <title>Helianthus annuus Genome sequencing and assembly Release 2.</title>
        <authorList>
            <person name="Gouzy J."/>
            <person name="Langlade N."/>
            <person name="Munos S."/>
        </authorList>
    </citation>
    <scope>NUCLEOTIDE SEQUENCE</scope>
    <source>
        <tissue evidence="6">Leaves</tissue>
    </source>
</reference>
<dbReference type="AlphaFoldDB" id="A0A9K3DSN3"/>
<comment type="caution">
    <text evidence="6">The sequence shown here is derived from an EMBL/GenBank/DDBJ whole genome shotgun (WGS) entry which is preliminary data.</text>
</comment>
<evidence type="ECO:0000313" key="6">
    <source>
        <dbReference type="EMBL" id="KAF5759473.1"/>
    </source>
</evidence>
<evidence type="ECO:0000256" key="3">
    <source>
        <dbReference type="ARBA" id="ARBA00022692"/>
    </source>
</evidence>
<comment type="subcellular location">
    <subcellularLocation>
        <location evidence="1">Membrane</location>
    </subcellularLocation>
</comment>
<evidence type="ECO:0000313" key="7">
    <source>
        <dbReference type="Proteomes" id="UP000215914"/>
    </source>
</evidence>
<dbReference type="GO" id="GO:0016020">
    <property type="term" value="C:membrane"/>
    <property type="evidence" value="ECO:0007669"/>
    <property type="project" value="UniProtKB-SubCell"/>
</dbReference>
<dbReference type="PANTHER" id="PTHR31113">
    <property type="entry name" value="UPF0496 PROTEIN 3-RELATED"/>
    <property type="match status" value="1"/>
</dbReference>
<sequence length="254" mass="29962">MSFKLDDSVMEINEAEVKAVLNSKRCIWKNKTLVKLVEDFLETNMETLDLCDSVMTCLKRVRETRLLILEALHHFDDEDRANESSYEKTLDNLKNFKAAGDPFTQDFFRIFNFVYRRQIAFLEKLRRKKLKLFKLLDLTRVYFLLKNIRNSVNAQKEVIHIMEIGSYKAMQDIQKIRTCVYRLEIGFESFMMNTDFAISSEVPVRIVMDHIKRTLTSFPKNVDELGMMANLCTANIQKARRVLFQRIIRPPRGN</sequence>
<evidence type="ECO:0000256" key="4">
    <source>
        <dbReference type="ARBA" id="ARBA00022989"/>
    </source>
</evidence>
<comment type="similarity">
    <text evidence="2">Belongs to the UPF0496 family.</text>
</comment>
<dbReference type="Gramene" id="mRNA:HanXRQr2_Chr16g0741701">
    <property type="protein sequence ID" value="CDS:HanXRQr2_Chr16g0741701.1"/>
    <property type="gene ID" value="HanXRQr2_Chr16g0741701"/>
</dbReference>
<dbReference type="Pfam" id="PF05055">
    <property type="entry name" value="DUF677"/>
    <property type="match status" value="2"/>
</dbReference>
<protein>
    <submittedName>
        <fullName evidence="6">Uncharacterized protein</fullName>
    </submittedName>
</protein>
<evidence type="ECO:0000256" key="2">
    <source>
        <dbReference type="ARBA" id="ARBA00009074"/>
    </source>
</evidence>
<accession>A0A9K3DSN3</accession>
<organism evidence="6 7">
    <name type="scientific">Helianthus annuus</name>
    <name type="common">Common sunflower</name>
    <dbReference type="NCBI Taxonomy" id="4232"/>
    <lineage>
        <taxon>Eukaryota</taxon>
        <taxon>Viridiplantae</taxon>
        <taxon>Streptophyta</taxon>
        <taxon>Embryophyta</taxon>
        <taxon>Tracheophyta</taxon>
        <taxon>Spermatophyta</taxon>
        <taxon>Magnoliopsida</taxon>
        <taxon>eudicotyledons</taxon>
        <taxon>Gunneridae</taxon>
        <taxon>Pentapetalae</taxon>
        <taxon>asterids</taxon>
        <taxon>campanulids</taxon>
        <taxon>Asterales</taxon>
        <taxon>Asteraceae</taxon>
        <taxon>Asteroideae</taxon>
        <taxon>Heliantheae alliance</taxon>
        <taxon>Heliantheae</taxon>
        <taxon>Helianthus</taxon>
    </lineage>
</organism>
<evidence type="ECO:0000256" key="1">
    <source>
        <dbReference type="ARBA" id="ARBA00004370"/>
    </source>
</evidence>
<proteinExistence type="inferred from homology"/>
<keyword evidence="3" id="KW-0812">Transmembrane</keyword>
<dbReference type="EMBL" id="MNCJ02000331">
    <property type="protein sequence ID" value="KAF5759473.1"/>
    <property type="molecule type" value="Genomic_DNA"/>
</dbReference>
<name>A0A9K3DSN3_HELAN</name>
<gene>
    <name evidence="6" type="ORF">HanXRQr2_Chr16g0741701</name>
</gene>
<dbReference type="PANTHER" id="PTHR31113:SF3">
    <property type="entry name" value="UPF0496 PROTEIN 1"/>
    <property type="match status" value="1"/>
</dbReference>
<dbReference type="Proteomes" id="UP000215914">
    <property type="component" value="Unassembled WGS sequence"/>
</dbReference>